<proteinExistence type="predicted"/>
<evidence type="ECO:0000313" key="1">
    <source>
        <dbReference type="EMBL" id="MFC0314515.1"/>
    </source>
</evidence>
<sequence length="105" mass="11074">MPIPHTTSDKRPGRHSRQALGAFAIPVAMHIGQVHYTGAGRRRLGEPAPVAARHPYAATDTSDAALAWRARLPLAERVEAVRPAVAGLDLGALAARIDATAGVQR</sequence>
<name>A0ABV6H8F6_9ACTN</name>
<organism evidence="1 2">
    <name type="scientific">Gordonia phosphorivorans</name>
    <dbReference type="NCBI Taxonomy" id="1056982"/>
    <lineage>
        <taxon>Bacteria</taxon>
        <taxon>Bacillati</taxon>
        <taxon>Actinomycetota</taxon>
        <taxon>Actinomycetes</taxon>
        <taxon>Mycobacteriales</taxon>
        <taxon>Gordoniaceae</taxon>
        <taxon>Gordonia</taxon>
    </lineage>
</organism>
<accession>A0ABV6H8F6</accession>
<dbReference type="Proteomes" id="UP001589783">
    <property type="component" value="Unassembled WGS sequence"/>
</dbReference>
<dbReference type="EMBL" id="JBHLWV010000016">
    <property type="protein sequence ID" value="MFC0314515.1"/>
    <property type="molecule type" value="Genomic_DNA"/>
</dbReference>
<reference evidence="1 2" key="1">
    <citation type="submission" date="2024-09" db="EMBL/GenBank/DDBJ databases">
        <authorList>
            <person name="Sun Q."/>
            <person name="Mori K."/>
        </authorList>
    </citation>
    <scope>NUCLEOTIDE SEQUENCE [LARGE SCALE GENOMIC DNA]</scope>
    <source>
        <strain evidence="1 2">CCM 7957</strain>
    </source>
</reference>
<comment type="caution">
    <text evidence="1">The sequence shown here is derived from an EMBL/GenBank/DDBJ whole genome shotgun (WGS) entry which is preliminary data.</text>
</comment>
<dbReference type="RefSeq" id="WP_382362371.1">
    <property type="nucleotide sequence ID" value="NZ_JBHLWV010000016.1"/>
</dbReference>
<keyword evidence="2" id="KW-1185">Reference proteome</keyword>
<evidence type="ECO:0000313" key="2">
    <source>
        <dbReference type="Proteomes" id="UP001589783"/>
    </source>
</evidence>
<protein>
    <submittedName>
        <fullName evidence="1">Uncharacterized protein</fullName>
    </submittedName>
</protein>
<gene>
    <name evidence="1" type="ORF">ACFFJD_06580</name>
</gene>